<dbReference type="EMBL" id="MF417892">
    <property type="protein sequence ID" value="ASN69564.1"/>
    <property type="molecule type" value="Genomic_DNA"/>
</dbReference>
<gene>
    <name evidence="1" type="ORF">2F2_44</name>
</gene>
<proteinExistence type="predicted"/>
<sequence length="89" mass="10514">MAEITFNINHYVRFKPTNFGKAHYRKKREAINNQIKTLDIPLDLKVDIDGFAKLQMHEFMSYFGDIAYCGGHPFIENCEILIDEKYIRN</sequence>
<accession>A0A2H4J349</accession>
<reference evidence="1" key="1">
    <citation type="submission" date="2017-06" db="EMBL/GenBank/DDBJ databases">
        <title>Novel phages from South African skin metaviromes.</title>
        <authorList>
            <person name="van Zyl L.J."/>
            <person name="Abrahams Y."/>
            <person name="Stander E.A."/>
            <person name="Kirby B.M."/>
            <person name="Clavaud C."/>
            <person name="Farcet C."/>
            <person name="Breton L."/>
            <person name="Trindade M.I."/>
        </authorList>
    </citation>
    <scope>NUCLEOTIDE SEQUENCE</scope>
</reference>
<protein>
    <submittedName>
        <fullName evidence="1">Uncharacterized protein</fullName>
    </submittedName>
</protein>
<evidence type="ECO:0000313" key="1">
    <source>
        <dbReference type="EMBL" id="ASN69564.1"/>
    </source>
</evidence>
<organism evidence="1">
    <name type="scientific">uncultured Caudovirales phage</name>
    <dbReference type="NCBI Taxonomy" id="2100421"/>
    <lineage>
        <taxon>Viruses</taxon>
        <taxon>Duplodnaviria</taxon>
        <taxon>Heunggongvirae</taxon>
        <taxon>Uroviricota</taxon>
        <taxon>Caudoviricetes</taxon>
        <taxon>Peduoviridae</taxon>
        <taxon>Maltschvirus</taxon>
        <taxon>Maltschvirus maltsch</taxon>
    </lineage>
</organism>
<name>A0A2H4J349_9CAUD</name>